<feature type="chain" id="PRO_5038722936" description="DUF1541 domain-containing protein" evidence="2">
    <location>
        <begin position="21"/>
        <end position="207"/>
    </location>
</feature>
<reference evidence="4" key="2">
    <citation type="submission" date="2020-09" db="EMBL/GenBank/DDBJ databases">
        <authorList>
            <person name="Sun Q."/>
            <person name="Zhou Y."/>
        </authorList>
    </citation>
    <scope>NUCLEOTIDE SEQUENCE</scope>
    <source>
        <strain evidence="4">CGMCC 1.12153</strain>
    </source>
</reference>
<dbReference type="InterPro" id="IPR011438">
    <property type="entry name" value="DUF1541"/>
</dbReference>
<keyword evidence="2" id="KW-0732">Signal</keyword>
<dbReference type="PROSITE" id="PS51257">
    <property type="entry name" value="PROKAR_LIPOPROTEIN"/>
    <property type="match status" value="1"/>
</dbReference>
<evidence type="ECO:0000256" key="1">
    <source>
        <dbReference type="SAM" id="MobiDB-lite"/>
    </source>
</evidence>
<gene>
    <name evidence="4" type="primary">ydhK</name>
    <name evidence="4" type="ORF">GCM10010954_31430</name>
</gene>
<reference evidence="4" key="1">
    <citation type="journal article" date="2014" name="Int. J. Syst. Evol. Microbiol.">
        <title>Complete genome sequence of Corynebacterium casei LMG S-19264T (=DSM 44701T), isolated from a smear-ripened cheese.</title>
        <authorList>
            <consortium name="US DOE Joint Genome Institute (JGI-PGF)"/>
            <person name="Walter F."/>
            <person name="Albersmeier A."/>
            <person name="Kalinowski J."/>
            <person name="Ruckert C."/>
        </authorList>
    </citation>
    <scope>NUCLEOTIDE SEQUENCE</scope>
    <source>
        <strain evidence="4">CGMCC 1.12153</strain>
    </source>
</reference>
<evidence type="ECO:0000256" key="2">
    <source>
        <dbReference type="SAM" id="SignalP"/>
    </source>
</evidence>
<protein>
    <recommendedName>
        <fullName evidence="3">DUF1541 domain-containing protein</fullName>
    </recommendedName>
</protein>
<dbReference type="AlphaFoldDB" id="A0A917B7J7"/>
<organism evidence="4 5">
    <name type="scientific">Halobacillus andaensis</name>
    <dbReference type="NCBI Taxonomy" id="1176239"/>
    <lineage>
        <taxon>Bacteria</taxon>
        <taxon>Bacillati</taxon>
        <taxon>Bacillota</taxon>
        <taxon>Bacilli</taxon>
        <taxon>Bacillales</taxon>
        <taxon>Bacillaceae</taxon>
        <taxon>Halobacillus</taxon>
    </lineage>
</organism>
<evidence type="ECO:0000259" key="3">
    <source>
        <dbReference type="Pfam" id="PF07563"/>
    </source>
</evidence>
<dbReference type="EMBL" id="BMEL01000004">
    <property type="protein sequence ID" value="GGF29999.1"/>
    <property type="molecule type" value="Genomic_DNA"/>
</dbReference>
<name>A0A917B7J7_HALAA</name>
<feature type="compositionally biased region" description="Acidic residues" evidence="1">
    <location>
        <begin position="71"/>
        <end position="84"/>
    </location>
</feature>
<feature type="domain" description="DUF1541" evidence="3">
    <location>
        <begin position="149"/>
        <end position="200"/>
    </location>
</feature>
<feature type="signal peptide" evidence="2">
    <location>
        <begin position="1"/>
        <end position="20"/>
    </location>
</feature>
<feature type="region of interest" description="Disordered" evidence="1">
    <location>
        <begin position="186"/>
        <end position="207"/>
    </location>
</feature>
<accession>A0A917B7J7</accession>
<dbReference type="Gene3D" id="2.30.30.1210">
    <property type="entry name" value="Domain of unknown function DUF1541"/>
    <property type="match status" value="1"/>
</dbReference>
<comment type="caution">
    <text evidence="4">The sequence shown here is derived from an EMBL/GenBank/DDBJ whole genome shotgun (WGS) entry which is preliminary data.</text>
</comment>
<feature type="compositionally biased region" description="Acidic residues" evidence="1">
    <location>
        <begin position="25"/>
        <end position="57"/>
    </location>
</feature>
<proteinExistence type="predicted"/>
<feature type="region of interest" description="Disordered" evidence="1">
    <location>
        <begin position="24"/>
        <end position="84"/>
    </location>
</feature>
<dbReference type="Pfam" id="PF07563">
    <property type="entry name" value="DUF1541"/>
    <property type="match status" value="2"/>
</dbReference>
<feature type="domain" description="DUF1541" evidence="3">
    <location>
        <begin position="86"/>
        <end position="136"/>
    </location>
</feature>
<evidence type="ECO:0000313" key="4">
    <source>
        <dbReference type="EMBL" id="GGF29999.1"/>
    </source>
</evidence>
<sequence length="207" mass="22986">MNRIKWIFGTLFLISLLTLAACGSDNEESTEEDTEQSEESMEEENNEENEESSDEEGMDHSDMNHSGSGEVPDDLEEAEEPTFEEGDQATITASHMEGMEGAEATIVGAYDTTAYVISYDPTNGGDRVENHKWIIHEEIEEAGDEPFESGDEVTIEASHMEGMEGATGEIESAEETTAYMVDFTTTESEEEVTNHKWVTESELEETE</sequence>
<evidence type="ECO:0000313" key="5">
    <source>
        <dbReference type="Proteomes" id="UP000660110"/>
    </source>
</evidence>
<dbReference type="RefSeq" id="WP_188378462.1">
    <property type="nucleotide sequence ID" value="NZ_BMEL01000004.1"/>
</dbReference>
<dbReference type="Proteomes" id="UP000660110">
    <property type="component" value="Unassembled WGS sequence"/>
</dbReference>
<keyword evidence="5" id="KW-1185">Reference proteome</keyword>